<dbReference type="AlphaFoldDB" id="A0A9X7W0Y4"/>
<evidence type="ECO:0000256" key="8">
    <source>
        <dbReference type="ARBA" id="ARBA00022741"/>
    </source>
</evidence>
<dbReference type="PRINTS" id="PR00344">
    <property type="entry name" value="BCTRLSENSOR"/>
</dbReference>
<keyword evidence="7 14" id="KW-0812">Transmembrane</keyword>
<dbReference type="EMBL" id="CP071182">
    <property type="protein sequence ID" value="QSO48696.1"/>
    <property type="molecule type" value="Genomic_DNA"/>
</dbReference>
<evidence type="ECO:0000256" key="14">
    <source>
        <dbReference type="SAM" id="Phobius"/>
    </source>
</evidence>
<dbReference type="Proteomes" id="UP000663505">
    <property type="component" value="Chromosome"/>
</dbReference>
<evidence type="ECO:0000256" key="11">
    <source>
        <dbReference type="ARBA" id="ARBA00022989"/>
    </source>
</evidence>
<dbReference type="EC" id="2.7.13.3" evidence="3"/>
<evidence type="ECO:0000313" key="17">
    <source>
        <dbReference type="EMBL" id="QSO48696.1"/>
    </source>
</evidence>
<evidence type="ECO:0000256" key="1">
    <source>
        <dbReference type="ARBA" id="ARBA00000085"/>
    </source>
</evidence>
<evidence type="ECO:0000256" key="3">
    <source>
        <dbReference type="ARBA" id="ARBA00012438"/>
    </source>
</evidence>
<keyword evidence="18" id="KW-1185">Reference proteome</keyword>
<dbReference type="SMART" id="SM00388">
    <property type="entry name" value="HisKA"/>
    <property type="match status" value="1"/>
</dbReference>
<dbReference type="Gene3D" id="1.10.287.130">
    <property type="match status" value="1"/>
</dbReference>
<organism evidence="17 18">
    <name type="scientific">Alicyclobacillus mengziensis</name>
    <dbReference type="NCBI Taxonomy" id="2931921"/>
    <lineage>
        <taxon>Bacteria</taxon>
        <taxon>Bacillati</taxon>
        <taxon>Bacillota</taxon>
        <taxon>Bacilli</taxon>
        <taxon>Bacillales</taxon>
        <taxon>Alicyclobacillaceae</taxon>
        <taxon>Alicyclobacillus</taxon>
    </lineage>
</organism>
<dbReference type="Pfam" id="PF02518">
    <property type="entry name" value="HATPase_c"/>
    <property type="match status" value="1"/>
</dbReference>
<proteinExistence type="predicted"/>
<dbReference type="Pfam" id="PF00512">
    <property type="entry name" value="HisKA"/>
    <property type="match status" value="1"/>
</dbReference>
<dbReference type="InterPro" id="IPR050398">
    <property type="entry name" value="HssS/ArlS-like"/>
</dbReference>
<evidence type="ECO:0000256" key="12">
    <source>
        <dbReference type="ARBA" id="ARBA00023012"/>
    </source>
</evidence>
<evidence type="ECO:0000259" key="16">
    <source>
        <dbReference type="PROSITE" id="PS50885"/>
    </source>
</evidence>
<dbReference type="PANTHER" id="PTHR45528:SF1">
    <property type="entry name" value="SENSOR HISTIDINE KINASE CPXA"/>
    <property type="match status" value="1"/>
</dbReference>
<dbReference type="FunFam" id="3.30.565.10:FF:000006">
    <property type="entry name" value="Sensor histidine kinase WalK"/>
    <property type="match status" value="1"/>
</dbReference>
<accession>A0A9X7W0Y4</accession>
<dbReference type="InterPro" id="IPR003660">
    <property type="entry name" value="HAMP_dom"/>
</dbReference>
<keyword evidence="13 14" id="KW-0472">Membrane</keyword>
<evidence type="ECO:0000256" key="10">
    <source>
        <dbReference type="ARBA" id="ARBA00022840"/>
    </source>
</evidence>
<dbReference type="InterPro" id="IPR036097">
    <property type="entry name" value="HisK_dim/P_sf"/>
</dbReference>
<evidence type="ECO:0000259" key="15">
    <source>
        <dbReference type="PROSITE" id="PS50109"/>
    </source>
</evidence>
<dbReference type="KEGG" id="afx:JZ786_06960"/>
<keyword evidence="12" id="KW-0902">Two-component regulatory system</keyword>
<dbReference type="Gene3D" id="3.30.565.10">
    <property type="entry name" value="Histidine kinase-like ATPase, C-terminal domain"/>
    <property type="match status" value="1"/>
</dbReference>
<sequence length="356" mass="40018">MSIRTKLTLTLLLTVTTLILILALVLRLEMHQCFGLACEAVKALPPNVSQALQTRFDEALTQSLIWTLPGFILFVGLIVTLISRAFTERILWMRQKAVSIARGNLEESVPVKGKDELSSMAEALNYLSKELEKQEAFRKNLMQDVAHELRTPLMTLKSHIEAFIDGIWEPNPDRLRSCIEEVERFESLVKSVESLYEADQIPLVVSEHTDLREVAEQVVQMFVPRCENSGITLSFDAPIEPLPVIIHHHDLSQIVWNLLDNAVKYTSTGGAVHVNVGSIQNRSYVHITDTGIGIPEHELDNIFERFYRVDKSRDRNRGGSGLGLAIVKRLVERSNGKIGIESNPGSGTTFSIDWPR</sequence>
<dbReference type="GO" id="GO:0000155">
    <property type="term" value="F:phosphorelay sensor kinase activity"/>
    <property type="evidence" value="ECO:0007669"/>
    <property type="project" value="InterPro"/>
</dbReference>
<dbReference type="Pfam" id="PF00672">
    <property type="entry name" value="HAMP"/>
    <property type="match status" value="1"/>
</dbReference>
<keyword evidence="5" id="KW-0597">Phosphoprotein</keyword>
<dbReference type="InterPro" id="IPR004358">
    <property type="entry name" value="Sig_transdc_His_kin-like_C"/>
</dbReference>
<keyword evidence="8" id="KW-0547">Nucleotide-binding</keyword>
<evidence type="ECO:0000256" key="6">
    <source>
        <dbReference type="ARBA" id="ARBA00022679"/>
    </source>
</evidence>
<evidence type="ECO:0000256" key="13">
    <source>
        <dbReference type="ARBA" id="ARBA00023136"/>
    </source>
</evidence>
<evidence type="ECO:0000256" key="7">
    <source>
        <dbReference type="ARBA" id="ARBA00022692"/>
    </source>
</evidence>
<dbReference type="RefSeq" id="WP_206658018.1">
    <property type="nucleotide sequence ID" value="NZ_CP071182.1"/>
</dbReference>
<dbReference type="SUPFAM" id="SSF47384">
    <property type="entry name" value="Homodimeric domain of signal transducing histidine kinase"/>
    <property type="match status" value="1"/>
</dbReference>
<comment type="subcellular location">
    <subcellularLocation>
        <location evidence="2">Cell membrane</location>
        <topology evidence="2">Multi-pass membrane protein</topology>
    </subcellularLocation>
</comment>
<gene>
    <name evidence="17" type="ORF">JZ786_06960</name>
</gene>
<keyword evidence="4" id="KW-1003">Cell membrane</keyword>
<dbReference type="InterPro" id="IPR005467">
    <property type="entry name" value="His_kinase_dom"/>
</dbReference>
<evidence type="ECO:0000313" key="18">
    <source>
        <dbReference type="Proteomes" id="UP000663505"/>
    </source>
</evidence>
<dbReference type="InterPro" id="IPR003594">
    <property type="entry name" value="HATPase_dom"/>
</dbReference>
<dbReference type="CDD" id="cd06225">
    <property type="entry name" value="HAMP"/>
    <property type="match status" value="1"/>
</dbReference>
<comment type="catalytic activity">
    <reaction evidence="1">
        <text>ATP + protein L-histidine = ADP + protein N-phospho-L-histidine.</text>
        <dbReference type="EC" id="2.7.13.3"/>
    </reaction>
</comment>
<dbReference type="CDD" id="cd00075">
    <property type="entry name" value="HATPase"/>
    <property type="match status" value="1"/>
</dbReference>
<dbReference type="CDD" id="cd00082">
    <property type="entry name" value="HisKA"/>
    <property type="match status" value="1"/>
</dbReference>
<evidence type="ECO:0000256" key="2">
    <source>
        <dbReference type="ARBA" id="ARBA00004651"/>
    </source>
</evidence>
<reference evidence="17 18" key="1">
    <citation type="submission" date="2021-02" db="EMBL/GenBank/DDBJ databases">
        <title>Alicyclobacillus curvatus sp. nov. and Alicyclobacillus mengziensis sp. nov., two acidophilic bacteria isolated from acid mine drainage.</title>
        <authorList>
            <person name="Huang Y."/>
        </authorList>
    </citation>
    <scope>NUCLEOTIDE SEQUENCE [LARGE SCALE GENOMIC DNA]</scope>
    <source>
        <strain evidence="17 18">S30H14</strain>
    </source>
</reference>
<dbReference type="GO" id="GO:0005886">
    <property type="term" value="C:plasma membrane"/>
    <property type="evidence" value="ECO:0007669"/>
    <property type="project" value="UniProtKB-SubCell"/>
</dbReference>
<keyword evidence="11 14" id="KW-1133">Transmembrane helix</keyword>
<keyword evidence="6" id="KW-0808">Transferase</keyword>
<feature type="transmembrane region" description="Helical" evidence="14">
    <location>
        <begin position="64"/>
        <end position="86"/>
    </location>
</feature>
<name>A0A9X7W0Y4_9BACL</name>
<keyword evidence="10" id="KW-0067">ATP-binding</keyword>
<evidence type="ECO:0000256" key="9">
    <source>
        <dbReference type="ARBA" id="ARBA00022777"/>
    </source>
</evidence>
<dbReference type="PROSITE" id="PS50109">
    <property type="entry name" value="HIS_KIN"/>
    <property type="match status" value="1"/>
</dbReference>
<evidence type="ECO:0000256" key="5">
    <source>
        <dbReference type="ARBA" id="ARBA00022553"/>
    </source>
</evidence>
<dbReference type="InterPro" id="IPR003661">
    <property type="entry name" value="HisK_dim/P_dom"/>
</dbReference>
<keyword evidence="9 17" id="KW-0418">Kinase</keyword>
<feature type="domain" description="Histidine kinase" evidence="15">
    <location>
        <begin position="144"/>
        <end position="356"/>
    </location>
</feature>
<dbReference type="SMART" id="SM00387">
    <property type="entry name" value="HATPase_c"/>
    <property type="match status" value="1"/>
</dbReference>
<dbReference type="PROSITE" id="PS50885">
    <property type="entry name" value="HAMP"/>
    <property type="match status" value="1"/>
</dbReference>
<dbReference type="GO" id="GO:0005524">
    <property type="term" value="F:ATP binding"/>
    <property type="evidence" value="ECO:0007669"/>
    <property type="project" value="UniProtKB-KW"/>
</dbReference>
<dbReference type="SUPFAM" id="SSF55874">
    <property type="entry name" value="ATPase domain of HSP90 chaperone/DNA topoisomerase II/histidine kinase"/>
    <property type="match status" value="1"/>
</dbReference>
<dbReference type="SUPFAM" id="SSF158472">
    <property type="entry name" value="HAMP domain-like"/>
    <property type="match status" value="1"/>
</dbReference>
<protein>
    <recommendedName>
        <fullName evidence="3">histidine kinase</fullName>
        <ecNumber evidence="3">2.7.13.3</ecNumber>
    </recommendedName>
</protein>
<dbReference type="InterPro" id="IPR036890">
    <property type="entry name" value="HATPase_C_sf"/>
</dbReference>
<feature type="domain" description="HAMP" evidence="16">
    <location>
        <begin position="84"/>
        <end position="136"/>
    </location>
</feature>
<evidence type="ECO:0000256" key="4">
    <source>
        <dbReference type="ARBA" id="ARBA00022475"/>
    </source>
</evidence>
<dbReference type="PANTHER" id="PTHR45528">
    <property type="entry name" value="SENSOR HISTIDINE KINASE CPXA"/>
    <property type="match status" value="1"/>
</dbReference>
<dbReference type="Gene3D" id="6.10.340.10">
    <property type="match status" value="1"/>
</dbReference>
<dbReference type="SMART" id="SM00304">
    <property type="entry name" value="HAMP"/>
    <property type="match status" value="1"/>
</dbReference>